<feature type="transmembrane region" description="Helical" evidence="2">
    <location>
        <begin position="292"/>
        <end position="314"/>
    </location>
</feature>
<keyword evidence="2" id="KW-1133">Transmembrane helix</keyword>
<keyword evidence="3" id="KW-0732">Signal</keyword>
<comment type="caution">
    <text evidence="4">The sequence shown here is derived from an EMBL/GenBank/DDBJ whole genome shotgun (WGS) entry which is preliminary data.</text>
</comment>
<feature type="region of interest" description="Disordered" evidence="1">
    <location>
        <begin position="147"/>
        <end position="170"/>
    </location>
</feature>
<proteinExistence type="predicted"/>
<dbReference type="AlphaFoldDB" id="A0AAV6K0P3"/>
<organism evidence="4 5">
    <name type="scientific">Rhododendron griersonianum</name>
    <dbReference type="NCBI Taxonomy" id="479676"/>
    <lineage>
        <taxon>Eukaryota</taxon>
        <taxon>Viridiplantae</taxon>
        <taxon>Streptophyta</taxon>
        <taxon>Embryophyta</taxon>
        <taxon>Tracheophyta</taxon>
        <taxon>Spermatophyta</taxon>
        <taxon>Magnoliopsida</taxon>
        <taxon>eudicotyledons</taxon>
        <taxon>Gunneridae</taxon>
        <taxon>Pentapetalae</taxon>
        <taxon>asterids</taxon>
        <taxon>Ericales</taxon>
        <taxon>Ericaceae</taxon>
        <taxon>Ericoideae</taxon>
        <taxon>Rhodoreae</taxon>
        <taxon>Rhododendron</taxon>
    </lineage>
</organism>
<sequence>MRQSESPWLPIWWLAAMFLVADGSGGSAVVKQRRSSSSVDAEEKRRLVAEMQTLEARGTDGWRFGGGGAVETKGQRCRSGGAVVGFDPEEQRRRQQSAQLVSSLTISFFPAAKALKPVRSIFSSNPSPKMISLMILVIIVPLISPPKPDNTSSGSTNNGSDGLINPDPTLIPARDLMASSSLTLDSSATCDRASYSGCDQLSGGYSDGDQATMSSQNPNVPVSPPPMVYVHAPVQTTPTSSSSTTTSSSSSTCPFKLRIESLILTFEAALGLITIRFQALGNSASTKLLSSFLVTMVAATTVFAFTATLIGLMLEGVHEAVATVCSYAGLISIVLGFFFMVAVFIPESFVWFVWAAGGVLVLVFVYSLAKRRYNTSASTSSSV</sequence>
<feature type="signal peptide" evidence="3">
    <location>
        <begin position="1"/>
        <end position="23"/>
    </location>
</feature>
<dbReference type="EMBL" id="JACTNZ010000006">
    <property type="protein sequence ID" value="KAG5546001.1"/>
    <property type="molecule type" value="Genomic_DNA"/>
</dbReference>
<gene>
    <name evidence="4" type="ORF">RHGRI_018238</name>
</gene>
<keyword evidence="2" id="KW-0812">Transmembrane</keyword>
<keyword evidence="5" id="KW-1185">Reference proteome</keyword>
<evidence type="ECO:0000313" key="5">
    <source>
        <dbReference type="Proteomes" id="UP000823749"/>
    </source>
</evidence>
<feature type="transmembrane region" description="Helical" evidence="2">
    <location>
        <begin position="351"/>
        <end position="369"/>
    </location>
</feature>
<evidence type="ECO:0000313" key="4">
    <source>
        <dbReference type="EMBL" id="KAG5546001.1"/>
    </source>
</evidence>
<feature type="transmembrane region" description="Helical" evidence="2">
    <location>
        <begin position="321"/>
        <end position="345"/>
    </location>
</feature>
<evidence type="ECO:0000256" key="3">
    <source>
        <dbReference type="SAM" id="SignalP"/>
    </source>
</evidence>
<name>A0AAV6K0P3_9ERIC</name>
<accession>A0AAV6K0P3</accession>
<feature type="chain" id="PRO_5043675222" evidence="3">
    <location>
        <begin position="24"/>
        <end position="383"/>
    </location>
</feature>
<reference evidence="4 5" key="1">
    <citation type="submission" date="2020-08" db="EMBL/GenBank/DDBJ databases">
        <title>Plant Genome Project.</title>
        <authorList>
            <person name="Zhang R.-G."/>
        </authorList>
    </citation>
    <scope>NUCLEOTIDE SEQUENCE [LARGE SCALE GENOMIC DNA]</scope>
    <source>
        <strain evidence="4">WSP0</strain>
        <tissue evidence="4">Leaf</tissue>
    </source>
</reference>
<keyword evidence="2" id="KW-0472">Membrane</keyword>
<protein>
    <submittedName>
        <fullName evidence="4">Uncharacterized protein</fullName>
    </submittedName>
</protein>
<evidence type="ECO:0000256" key="2">
    <source>
        <dbReference type="SAM" id="Phobius"/>
    </source>
</evidence>
<feature type="compositionally biased region" description="Low complexity" evidence="1">
    <location>
        <begin position="149"/>
        <end position="162"/>
    </location>
</feature>
<evidence type="ECO:0000256" key="1">
    <source>
        <dbReference type="SAM" id="MobiDB-lite"/>
    </source>
</evidence>
<dbReference type="Proteomes" id="UP000823749">
    <property type="component" value="Chromosome 6"/>
</dbReference>